<dbReference type="Proteomes" id="UP001321486">
    <property type="component" value="Chromosome"/>
</dbReference>
<protein>
    <submittedName>
        <fullName evidence="1">Uncharacterized protein</fullName>
    </submittedName>
</protein>
<sequence length="72" mass="7486">MLASFLRSSSSTSLSEFLTGEVFDEGAAVTVAPTPSDLDGFAAYLDRYRLALPLQRAAADATPTTSKEGATA</sequence>
<accession>A0ABM8GTZ7</accession>
<keyword evidence="2" id="KW-1185">Reference proteome</keyword>
<evidence type="ECO:0000313" key="1">
    <source>
        <dbReference type="EMBL" id="BDZ51928.1"/>
    </source>
</evidence>
<proteinExistence type="predicted"/>
<gene>
    <name evidence="1" type="ORF">GCM10025867_41690</name>
</gene>
<dbReference type="EMBL" id="AP027732">
    <property type="protein sequence ID" value="BDZ51928.1"/>
    <property type="molecule type" value="Genomic_DNA"/>
</dbReference>
<name>A0ABM8GTZ7_9MICO</name>
<reference evidence="2" key="1">
    <citation type="journal article" date="2019" name="Int. J. Syst. Evol. Microbiol.">
        <title>The Global Catalogue of Microorganisms (GCM) 10K type strain sequencing project: providing services to taxonomists for standard genome sequencing and annotation.</title>
        <authorList>
            <consortium name="The Broad Institute Genomics Platform"/>
            <consortium name="The Broad Institute Genome Sequencing Center for Infectious Disease"/>
            <person name="Wu L."/>
            <person name="Ma J."/>
        </authorList>
    </citation>
    <scope>NUCLEOTIDE SEQUENCE [LARGE SCALE GENOMIC DNA]</scope>
    <source>
        <strain evidence="2">NBRC 108728</strain>
    </source>
</reference>
<evidence type="ECO:0000313" key="2">
    <source>
        <dbReference type="Proteomes" id="UP001321486"/>
    </source>
</evidence>
<organism evidence="1 2">
    <name type="scientific">Frondihabitans sucicola</name>
    <dbReference type="NCBI Taxonomy" id="1268041"/>
    <lineage>
        <taxon>Bacteria</taxon>
        <taxon>Bacillati</taxon>
        <taxon>Actinomycetota</taxon>
        <taxon>Actinomycetes</taxon>
        <taxon>Micrococcales</taxon>
        <taxon>Microbacteriaceae</taxon>
        <taxon>Frondihabitans</taxon>
    </lineage>
</organism>